<evidence type="ECO:0000256" key="1">
    <source>
        <dbReference type="SAM" id="MobiDB-lite"/>
    </source>
</evidence>
<evidence type="ECO:0000313" key="2">
    <source>
        <dbReference type="EMBL" id="KAA8496571.1"/>
    </source>
</evidence>
<name>A0A5J4YY86_PORPP</name>
<dbReference type="AlphaFoldDB" id="A0A5J4YY86"/>
<proteinExistence type="predicted"/>
<feature type="region of interest" description="Disordered" evidence="1">
    <location>
        <begin position="43"/>
        <end position="78"/>
    </location>
</feature>
<protein>
    <submittedName>
        <fullName evidence="2">Uncharacterized protein</fullName>
    </submittedName>
</protein>
<evidence type="ECO:0000313" key="3">
    <source>
        <dbReference type="Proteomes" id="UP000324585"/>
    </source>
</evidence>
<feature type="compositionally biased region" description="Polar residues" evidence="1">
    <location>
        <begin position="47"/>
        <end position="61"/>
    </location>
</feature>
<keyword evidence="3" id="KW-1185">Reference proteome</keyword>
<reference evidence="3" key="1">
    <citation type="journal article" date="2019" name="Nat. Commun.">
        <title>Expansion of phycobilisome linker gene families in mesophilic red algae.</title>
        <authorList>
            <person name="Lee J."/>
            <person name="Kim D."/>
            <person name="Bhattacharya D."/>
            <person name="Yoon H.S."/>
        </authorList>
    </citation>
    <scope>NUCLEOTIDE SEQUENCE [LARGE SCALE GENOMIC DNA]</scope>
    <source>
        <strain evidence="3">CCMP 1328</strain>
    </source>
</reference>
<sequence>MELPAHGVASREIVHTARGGYEIGGDLFTADESRAKHFHSVRPHGLSAQQTRPLQSDNFQKSPIRRRKPARSSGRDVTSFVKMRARQSRAASFAKGLDSLSVFAPPALNPDSPLRQGADPEGTLVLSPVDLDDCEDDSRWRNGNLLHELAGRAALRASAHLVKSKAGMLARSPSRVDPVDQDLLSVASLGMLSSFSKLHD</sequence>
<organism evidence="2 3">
    <name type="scientific">Porphyridium purpureum</name>
    <name type="common">Red alga</name>
    <name type="synonym">Porphyridium cruentum</name>
    <dbReference type="NCBI Taxonomy" id="35688"/>
    <lineage>
        <taxon>Eukaryota</taxon>
        <taxon>Rhodophyta</taxon>
        <taxon>Bangiophyceae</taxon>
        <taxon>Porphyridiales</taxon>
        <taxon>Porphyridiaceae</taxon>
        <taxon>Porphyridium</taxon>
    </lineage>
</organism>
<comment type="caution">
    <text evidence="2">The sequence shown here is derived from an EMBL/GenBank/DDBJ whole genome shotgun (WGS) entry which is preliminary data.</text>
</comment>
<gene>
    <name evidence="2" type="ORF">FVE85_0300</name>
</gene>
<accession>A0A5J4YY86</accession>
<dbReference type="EMBL" id="VRMN01000002">
    <property type="protein sequence ID" value="KAA8496571.1"/>
    <property type="molecule type" value="Genomic_DNA"/>
</dbReference>
<dbReference type="Proteomes" id="UP000324585">
    <property type="component" value="Unassembled WGS sequence"/>
</dbReference>